<feature type="signal peptide" evidence="1">
    <location>
        <begin position="1"/>
        <end position="21"/>
    </location>
</feature>
<keyword evidence="5" id="KW-0378">Hydrolase</keyword>
<dbReference type="Pfam" id="PF22753">
    <property type="entry name" value="Ape1_N"/>
    <property type="match status" value="1"/>
</dbReference>
<dbReference type="CDD" id="cd01825">
    <property type="entry name" value="SGNH_hydrolase_peri1"/>
    <property type="match status" value="1"/>
</dbReference>
<evidence type="ECO:0000313" key="7">
    <source>
        <dbReference type="Proteomes" id="UP000373449"/>
    </source>
</evidence>
<dbReference type="Proteomes" id="UP000224974">
    <property type="component" value="Unassembled WGS sequence"/>
</dbReference>
<dbReference type="Proteomes" id="UP000373449">
    <property type="component" value="Unassembled WGS sequence"/>
</dbReference>
<keyword evidence="1" id="KW-0732">Signal</keyword>
<protein>
    <submittedName>
        <fullName evidence="5">GDSL-like Lipase/Acylhydrolase</fullName>
    </submittedName>
</protein>
<reference evidence="6" key="1">
    <citation type="submission" date="2017-09" db="EMBL/GenBank/DDBJ databases">
        <title>FDA dAtabase for Regulatory Grade micrObial Sequences (FDA-ARGOS): Supporting development and validation of Infectious Disease Dx tests.</title>
        <authorList>
            <person name="Minogue T."/>
            <person name="Wolcott M."/>
            <person name="Wasieloski L."/>
            <person name="Aguilar W."/>
            <person name="Moore D."/>
            <person name="Tallon L."/>
            <person name="Sadzewicz L."/>
            <person name="Ott S."/>
            <person name="Zhao X."/>
            <person name="Nagaraj S."/>
            <person name="Vavikolanu K."/>
            <person name="Aluvathingal J."/>
            <person name="Nadendla S."/>
            <person name="Sichtig H."/>
        </authorList>
    </citation>
    <scope>NUCLEOTIDE SEQUENCE [LARGE SCALE GENOMIC DNA]</scope>
    <source>
        <strain evidence="6">FDAARGOS_387</strain>
    </source>
</reference>
<dbReference type="STRING" id="1111728.GCA_000427805_02134"/>
<dbReference type="Pfam" id="PF13472">
    <property type="entry name" value="Lipase_GDSL_2"/>
    <property type="match status" value="1"/>
</dbReference>
<dbReference type="PANTHER" id="PTHR30383">
    <property type="entry name" value="THIOESTERASE 1/PROTEASE 1/LYSOPHOSPHOLIPASE L1"/>
    <property type="match status" value="1"/>
</dbReference>
<dbReference type="InterPro" id="IPR055041">
    <property type="entry name" value="Ape1_N"/>
</dbReference>
<dbReference type="InterPro" id="IPR013830">
    <property type="entry name" value="SGNH_hydro"/>
</dbReference>
<dbReference type="SUPFAM" id="SSF52266">
    <property type="entry name" value="SGNH hydrolase"/>
    <property type="match status" value="1"/>
</dbReference>
<name>A0A2C6DJF2_9GAMM</name>
<evidence type="ECO:0000259" key="3">
    <source>
        <dbReference type="Pfam" id="PF22753"/>
    </source>
</evidence>
<dbReference type="InterPro" id="IPR036514">
    <property type="entry name" value="SGNH_hydro_sf"/>
</dbReference>
<feature type="domain" description="SGNH hydrolase-type esterase" evidence="2">
    <location>
        <begin position="237"/>
        <end position="388"/>
    </location>
</feature>
<gene>
    <name evidence="4" type="ORF">CRN84_08415</name>
    <name evidence="5" type="ORF">NCTC12282_02523</name>
</gene>
<accession>A0A2C6DJF2</accession>
<dbReference type="Gene3D" id="2.60.120.1360">
    <property type="match status" value="1"/>
</dbReference>
<dbReference type="GO" id="GO:0016788">
    <property type="term" value="F:hydrolase activity, acting on ester bonds"/>
    <property type="evidence" value="ECO:0007669"/>
    <property type="project" value="UniProtKB-ARBA"/>
</dbReference>
<evidence type="ECO:0000313" key="4">
    <source>
        <dbReference type="EMBL" id="PHI29347.1"/>
    </source>
</evidence>
<feature type="domain" description="Peptidoglycan O-acetylesterase N-terminal" evidence="3">
    <location>
        <begin position="103"/>
        <end position="212"/>
    </location>
</feature>
<dbReference type="AlphaFoldDB" id="A0A2C6DJF2"/>
<keyword evidence="6" id="KW-1185">Reference proteome</keyword>
<dbReference type="EMBL" id="PDDX01000001">
    <property type="protein sequence ID" value="PHI29347.1"/>
    <property type="molecule type" value="Genomic_DNA"/>
</dbReference>
<dbReference type="Gene3D" id="3.40.50.1110">
    <property type="entry name" value="SGNH hydrolase"/>
    <property type="match status" value="1"/>
</dbReference>
<dbReference type="EMBL" id="CAADJA010000002">
    <property type="protein sequence ID" value="VFS47585.1"/>
    <property type="molecule type" value="Genomic_DNA"/>
</dbReference>
<dbReference type="OrthoDB" id="7985403at2"/>
<proteinExistence type="predicted"/>
<reference evidence="5 7" key="3">
    <citation type="submission" date="2019-03" db="EMBL/GenBank/DDBJ databases">
        <authorList>
            <consortium name="Pathogen Informatics"/>
        </authorList>
    </citation>
    <scope>NUCLEOTIDE SEQUENCE [LARGE SCALE GENOMIC DNA]</scope>
    <source>
        <strain evidence="5 7">NCTC12282</strain>
    </source>
</reference>
<evidence type="ECO:0000259" key="2">
    <source>
        <dbReference type="Pfam" id="PF13472"/>
    </source>
</evidence>
<sequence>MNKIATNRGFARMLVRLTALAFVLLAVSCHNPQTETKSHPMNAGVQYQQLTNFGDANLGLLSDKLTNTANKSVHIVQLGDSHTAADFFTGELRNLFQRQFDNGGIGFVNPVAVPGQRYSHIMFSHDKKAWNILSSRKDKSDYFPLGGFIAEPTAAQSNVSMKLRTADAQPYQAQALYAAQSDSQFALNSNSVSLPATSGQWRLSPPQQVSFPLSATFSSGQGVKLGGWFITREKPGVIVSALGINGATLSMVDKWQSQWIDTLAQTKPDMIILAYGTNEAFNDTLDLTRYQQQLEQKVAQLRQAMPQAVILLVGPSDSIKNKNQSGCQQMQPQLLSQIVEIQRQVAQNNKALFWDWRAFMGGECSIQNWAADGNARPDLVHLSQDGYKKSADAMYQQLMHGLGLVPGIWARGLPTRLVQ</sequence>
<organism evidence="4 6">
    <name type="scientific">Budvicia aquatica</name>
    <dbReference type="NCBI Taxonomy" id="82979"/>
    <lineage>
        <taxon>Bacteria</taxon>
        <taxon>Pseudomonadati</taxon>
        <taxon>Pseudomonadota</taxon>
        <taxon>Gammaproteobacteria</taxon>
        <taxon>Enterobacterales</taxon>
        <taxon>Budviciaceae</taxon>
        <taxon>Budvicia</taxon>
    </lineage>
</organism>
<feature type="chain" id="PRO_5033301076" evidence="1">
    <location>
        <begin position="22"/>
        <end position="419"/>
    </location>
</feature>
<reference evidence="4" key="2">
    <citation type="submission" date="2017-09" db="EMBL/GenBank/DDBJ databases">
        <title>FDA dAtabase for Regulatory Grade micrObial Sequences (FDA-ARGOS): Supporting development and validation of Infectious Disease Dx tests.</title>
        <authorList>
            <person name="Minogue T."/>
            <person name="Wolcott M."/>
            <person name="Wasieloski L."/>
            <person name="Aguilar W."/>
            <person name="Moore D."/>
            <person name="Tallon L.J."/>
            <person name="Sadzewicz L."/>
            <person name="Ott S."/>
            <person name="Zhao X."/>
            <person name="Nagaraj S."/>
            <person name="Vavikolanu K."/>
            <person name="Aluvathingal J."/>
            <person name="Nadendla S."/>
            <person name="Sichtig H."/>
        </authorList>
    </citation>
    <scope>NUCLEOTIDE SEQUENCE</scope>
    <source>
        <strain evidence="4">FDAARGOS_387</strain>
    </source>
</reference>
<dbReference type="PROSITE" id="PS51257">
    <property type="entry name" value="PROKAR_LIPOPROTEIN"/>
    <property type="match status" value="1"/>
</dbReference>
<dbReference type="PANTHER" id="PTHR30383:SF29">
    <property type="entry name" value="SGNH HYDROLASE-TYPE ESTERASE DOMAIN-CONTAINING PROTEIN"/>
    <property type="match status" value="1"/>
</dbReference>
<evidence type="ECO:0000313" key="6">
    <source>
        <dbReference type="Proteomes" id="UP000224974"/>
    </source>
</evidence>
<dbReference type="InterPro" id="IPR051532">
    <property type="entry name" value="Ester_Hydrolysis_Enzymes"/>
</dbReference>
<evidence type="ECO:0000313" key="5">
    <source>
        <dbReference type="EMBL" id="VFS47585.1"/>
    </source>
</evidence>
<evidence type="ECO:0000256" key="1">
    <source>
        <dbReference type="SAM" id="SignalP"/>
    </source>
</evidence>